<dbReference type="InterPro" id="IPR001647">
    <property type="entry name" value="HTH_TetR"/>
</dbReference>
<dbReference type="AlphaFoldDB" id="D0LMK3"/>
<dbReference type="PRINTS" id="PR00455">
    <property type="entry name" value="HTHTETR"/>
</dbReference>
<dbReference type="SUPFAM" id="SSF48498">
    <property type="entry name" value="Tetracyclin repressor-like, C-terminal domain"/>
    <property type="match status" value="1"/>
</dbReference>
<dbReference type="PANTHER" id="PTHR30055">
    <property type="entry name" value="HTH-TYPE TRANSCRIPTIONAL REGULATOR RUTR"/>
    <property type="match status" value="1"/>
</dbReference>
<dbReference type="SUPFAM" id="SSF46689">
    <property type="entry name" value="Homeodomain-like"/>
    <property type="match status" value="1"/>
</dbReference>
<dbReference type="STRING" id="502025.Hoch_6216"/>
<keyword evidence="3" id="KW-0804">Transcription</keyword>
<dbReference type="InterPro" id="IPR050109">
    <property type="entry name" value="HTH-type_TetR-like_transc_reg"/>
</dbReference>
<gene>
    <name evidence="6" type="ordered locus">Hoch_6216</name>
</gene>
<evidence type="ECO:0000313" key="7">
    <source>
        <dbReference type="Proteomes" id="UP000001880"/>
    </source>
</evidence>
<keyword evidence="2 4" id="KW-0238">DNA-binding</keyword>
<dbReference type="InterPro" id="IPR009057">
    <property type="entry name" value="Homeodomain-like_sf"/>
</dbReference>
<dbReference type="InterPro" id="IPR036271">
    <property type="entry name" value="Tet_transcr_reg_TetR-rel_C_sf"/>
</dbReference>
<dbReference type="EMBL" id="CP001804">
    <property type="protein sequence ID" value="ACY18690.1"/>
    <property type="molecule type" value="Genomic_DNA"/>
</dbReference>
<proteinExistence type="predicted"/>
<feature type="DNA-binding region" description="H-T-H motif" evidence="4">
    <location>
        <begin position="35"/>
        <end position="54"/>
    </location>
</feature>
<organism evidence="6 7">
    <name type="scientific">Haliangium ochraceum (strain DSM 14365 / JCM 11303 / SMP-2)</name>
    <dbReference type="NCBI Taxonomy" id="502025"/>
    <lineage>
        <taxon>Bacteria</taxon>
        <taxon>Pseudomonadati</taxon>
        <taxon>Myxococcota</taxon>
        <taxon>Polyangia</taxon>
        <taxon>Haliangiales</taxon>
        <taxon>Kofleriaceae</taxon>
        <taxon>Haliangium</taxon>
    </lineage>
</organism>
<dbReference type="GO" id="GO:0003700">
    <property type="term" value="F:DNA-binding transcription factor activity"/>
    <property type="evidence" value="ECO:0007669"/>
    <property type="project" value="TreeGrafter"/>
</dbReference>
<dbReference type="PROSITE" id="PS50977">
    <property type="entry name" value="HTH_TETR_2"/>
    <property type="match status" value="1"/>
</dbReference>
<dbReference type="eggNOG" id="COG1309">
    <property type="taxonomic scope" value="Bacteria"/>
</dbReference>
<dbReference type="Pfam" id="PF00440">
    <property type="entry name" value="TetR_N"/>
    <property type="match status" value="1"/>
</dbReference>
<dbReference type="OrthoDB" id="8535430at2"/>
<feature type="domain" description="HTH tetR-type" evidence="5">
    <location>
        <begin position="12"/>
        <end position="72"/>
    </location>
</feature>
<dbReference type="HOGENOM" id="CLU_069356_12_2_7"/>
<accession>D0LMK3</accession>
<dbReference type="Gene3D" id="1.10.357.10">
    <property type="entry name" value="Tetracycline Repressor, domain 2"/>
    <property type="match status" value="1"/>
</dbReference>
<keyword evidence="1" id="KW-0805">Transcription regulation</keyword>
<protein>
    <submittedName>
        <fullName evidence="6">Transcriptional regulator, TetR family</fullName>
    </submittedName>
</protein>
<evidence type="ECO:0000256" key="2">
    <source>
        <dbReference type="ARBA" id="ARBA00023125"/>
    </source>
</evidence>
<reference evidence="6 7" key="1">
    <citation type="journal article" date="2010" name="Stand. Genomic Sci.">
        <title>Complete genome sequence of Haliangium ochraceum type strain (SMP-2).</title>
        <authorList>
            <consortium name="US DOE Joint Genome Institute (JGI-PGF)"/>
            <person name="Ivanova N."/>
            <person name="Daum C."/>
            <person name="Lang E."/>
            <person name="Abt B."/>
            <person name="Kopitz M."/>
            <person name="Saunders E."/>
            <person name="Lapidus A."/>
            <person name="Lucas S."/>
            <person name="Glavina Del Rio T."/>
            <person name="Nolan M."/>
            <person name="Tice H."/>
            <person name="Copeland A."/>
            <person name="Cheng J.F."/>
            <person name="Chen F."/>
            <person name="Bruce D."/>
            <person name="Goodwin L."/>
            <person name="Pitluck S."/>
            <person name="Mavromatis K."/>
            <person name="Pati A."/>
            <person name="Mikhailova N."/>
            <person name="Chen A."/>
            <person name="Palaniappan K."/>
            <person name="Land M."/>
            <person name="Hauser L."/>
            <person name="Chang Y.J."/>
            <person name="Jeffries C.D."/>
            <person name="Detter J.C."/>
            <person name="Brettin T."/>
            <person name="Rohde M."/>
            <person name="Goker M."/>
            <person name="Bristow J."/>
            <person name="Markowitz V."/>
            <person name="Eisen J.A."/>
            <person name="Hugenholtz P."/>
            <person name="Kyrpides N.C."/>
            <person name="Klenk H.P."/>
        </authorList>
    </citation>
    <scope>NUCLEOTIDE SEQUENCE [LARGE SCALE GENOMIC DNA]</scope>
    <source>
        <strain evidence="7">DSM 14365 / CIP 107738 / JCM 11303 / AJ 13395 / SMP-2</strain>
    </source>
</reference>
<dbReference type="GO" id="GO:0000976">
    <property type="term" value="F:transcription cis-regulatory region binding"/>
    <property type="evidence" value="ECO:0007669"/>
    <property type="project" value="TreeGrafter"/>
</dbReference>
<name>D0LMK3_HALO1</name>
<evidence type="ECO:0000256" key="4">
    <source>
        <dbReference type="PROSITE-ProRule" id="PRU00335"/>
    </source>
</evidence>
<evidence type="ECO:0000256" key="1">
    <source>
        <dbReference type="ARBA" id="ARBA00023015"/>
    </source>
</evidence>
<dbReference type="RefSeq" id="WP_012831282.1">
    <property type="nucleotide sequence ID" value="NC_013440.1"/>
</dbReference>
<dbReference type="KEGG" id="hoh:Hoch_6216"/>
<dbReference type="PANTHER" id="PTHR30055:SF234">
    <property type="entry name" value="HTH-TYPE TRANSCRIPTIONAL REGULATOR BETI"/>
    <property type="match status" value="1"/>
</dbReference>
<dbReference type="Proteomes" id="UP000001880">
    <property type="component" value="Chromosome"/>
</dbReference>
<keyword evidence="7" id="KW-1185">Reference proteome</keyword>
<evidence type="ECO:0000256" key="3">
    <source>
        <dbReference type="ARBA" id="ARBA00023163"/>
    </source>
</evidence>
<evidence type="ECO:0000313" key="6">
    <source>
        <dbReference type="EMBL" id="ACY18690.1"/>
    </source>
</evidence>
<evidence type="ECO:0000259" key="5">
    <source>
        <dbReference type="PROSITE" id="PS50977"/>
    </source>
</evidence>
<sequence length="208" mass="23425">MARPRKRQREIEQTRAHILQAAARVFARKGVKDASMQEIAEEAGYSAPSLYSYFRGKDAILENLVKTIIEEAQSLFEMSFPSGLTLRQKLELLLRSHNDWADSRRDAFLFFINRGPVLPVRNLPSGNFAASFIAQIAAWFENNDLNGELGRQTPDMAAHVLWGLRMVFFLRWVRSGAEGTLNDELPTLLDFFFYGLAGPPEGGSDASK</sequence>